<dbReference type="Pfam" id="PF00069">
    <property type="entry name" value="Pkinase"/>
    <property type="match status" value="1"/>
</dbReference>
<feature type="domain" description="Protein kinase" evidence="8">
    <location>
        <begin position="100"/>
        <end position="455"/>
    </location>
</feature>
<feature type="compositionally biased region" description="Polar residues" evidence="7">
    <location>
        <begin position="195"/>
        <end position="205"/>
    </location>
</feature>
<keyword evidence="4 6" id="KW-0067">ATP-binding</keyword>
<evidence type="ECO:0000313" key="9">
    <source>
        <dbReference type="EMBL" id="KAK1921255.1"/>
    </source>
</evidence>
<organism evidence="9 10">
    <name type="scientific">Papiliotrema laurentii</name>
    <name type="common">Cryptococcus laurentii</name>
    <dbReference type="NCBI Taxonomy" id="5418"/>
    <lineage>
        <taxon>Eukaryota</taxon>
        <taxon>Fungi</taxon>
        <taxon>Dikarya</taxon>
        <taxon>Basidiomycota</taxon>
        <taxon>Agaricomycotina</taxon>
        <taxon>Tremellomycetes</taxon>
        <taxon>Tremellales</taxon>
        <taxon>Rhynchogastremaceae</taxon>
        <taxon>Papiliotrema</taxon>
    </lineage>
</organism>
<dbReference type="InterPro" id="IPR008271">
    <property type="entry name" value="Ser/Thr_kinase_AS"/>
</dbReference>
<feature type="region of interest" description="Disordered" evidence="7">
    <location>
        <begin position="188"/>
        <end position="250"/>
    </location>
</feature>
<dbReference type="GO" id="GO:0005634">
    <property type="term" value="C:nucleus"/>
    <property type="evidence" value="ECO:0007669"/>
    <property type="project" value="TreeGrafter"/>
</dbReference>
<evidence type="ECO:0000256" key="6">
    <source>
        <dbReference type="PROSITE-ProRule" id="PRU10141"/>
    </source>
</evidence>
<dbReference type="GO" id="GO:0005524">
    <property type="term" value="F:ATP binding"/>
    <property type="evidence" value="ECO:0007669"/>
    <property type="project" value="UniProtKB-UniRule"/>
</dbReference>
<dbReference type="PANTHER" id="PTHR11042:SF190">
    <property type="entry name" value="MITOSIS INHIBITOR PROTEIN KINASE MIK1"/>
    <property type="match status" value="1"/>
</dbReference>
<feature type="region of interest" description="Disordered" evidence="7">
    <location>
        <begin position="1"/>
        <end position="89"/>
    </location>
</feature>
<dbReference type="GO" id="GO:0110031">
    <property type="term" value="P:negative regulation of G2/MI transition of meiotic cell cycle"/>
    <property type="evidence" value="ECO:0007669"/>
    <property type="project" value="TreeGrafter"/>
</dbReference>
<dbReference type="PROSITE" id="PS50011">
    <property type="entry name" value="PROTEIN_KINASE_DOM"/>
    <property type="match status" value="1"/>
</dbReference>
<dbReference type="SUPFAM" id="SSF56112">
    <property type="entry name" value="Protein kinase-like (PK-like)"/>
    <property type="match status" value="1"/>
</dbReference>
<proteinExistence type="inferred from homology"/>
<keyword evidence="10" id="KW-1185">Reference proteome</keyword>
<feature type="region of interest" description="Disordered" evidence="7">
    <location>
        <begin position="444"/>
        <end position="477"/>
    </location>
</feature>
<dbReference type="InterPro" id="IPR011009">
    <property type="entry name" value="Kinase-like_dom_sf"/>
</dbReference>
<name>A0AAD9CVF7_PAPLA</name>
<accession>A0AAD9CVF7</accession>
<keyword evidence="1" id="KW-0808">Transferase</keyword>
<evidence type="ECO:0000313" key="10">
    <source>
        <dbReference type="Proteomes" id="UP001182556"/>
    </source>
</evidence>
<reference evidence="9" key="1">
    <citation type="submission" date="2023-02" db="EMBL/GenBank/DDBJ databases">
        <title>Identification and recombinant expression of a fungal hydrolase from Papiliotrema laurentii that hydrolyzes apple cutin and clears colloidal polyester polyurethane.</title>
        <authorList>
            <consortium name="DOE Joint Genome Institute"/>
            <person name="Roman V.A."/>
            <person name="Bojanowski C."/>
            <person name="Crable B.R."/>
            <person name="Wagner D.N."/>
            <person name="Hung C.S."/>
            <person name="Nadeau L.J."/>
            <person name="Schratz L."/>
            <person name="Haridas S."/>
            <person name="Pangilinan J."/>
            <person name="Lipzen A."/>
            <person name="Na H."/>
            <person name="Yan M."/>
            <person name="Ng V."/>
            <person name="Grigoriev I.V."/>
            <person name="Spatafora J.W."/>
            <person name="Barlow D."/>
            <person name="Biffinger J."/>
            <person name="Kelley-Loughnane N."/>
            <person name="Varaljay V.A."/>
            <person name="Crookes-Goodson W.J."/>
        </authorList>
    </citation>
    <scope>NUCLEOTIDE SEQUENCE</scope>
    <source>
        <strain evidence="9">5307AH</strain>
    </source>
</reference>
<evidence type="ECO:0000256" key="2">
    <source>
        <dbReference type="ARBA" id="ARBA00022741"/>
    </source>
</evidence>
<comment type="similarity">
    <text evidence="5">Belongs to the protein kinase superfamily. Ser/Thr protein kinase family. GCN2 subfamily.</text>
</comment>
<keyword evidence="2 6" id="KW-0547">Nucleotide-binding</keyword>
<evidence type="ECO:0000259" key="8">
    <source>
        <dbReference type="PROSITE" id="PS50011"/>
    </source>
</evidence>
<gene>
    <name evidence="9" type="ORF">DB88DRAFT_426112</name>
</gene>
<feature type="compositionally biased region" description="Basic and acidic residues" evidence="7">
    <location>
        <begin position="465"/>
        <end position="475"/>
    </location>
</feature>
<feature type="region of interest" description="Disordered" evidence="7">
    <location>
        <begin position="490"/>
        <end position="509"/>
    </location>
</feature>
<dbReference type="AlphaFoldDB" id="A0AAD9CVF7"/>
<dbReference type="EMBL" id="JAODAN010000011">
    <property type="protein sequence ID" value="KAK1921255.1"/>
    <property type="molecule type" value="Genomic_DNA"/>
</dbReference>
<feature type="binding site" evidence="6">
    <location>
        <position position="134"/>
    </location>
    <ligand>
        <name>ATP</name>
        <dbReference type="ChEBI" id="CHEBI:30616"/>
    </ligand>
</feature>
<comment type="caution">
    <text evidence="9">The sequence shown here is derived from an EMBL/GenBank/DDBJ whole genome shotgun (WGS) entry which is preliminary data.</text>
</comment>
<keyword evidence="3 9" id="KW-0418">Kinase</keyword>
<feature type="non-terminal residue" evidence="9">
    <location>
        <position position="1"/>
    </location>
</feature>
<protein>
    <submittedName>
        <fullName evidence="9">Kinase-like domain-containing protein</fullName>
    </submittedName>
</protein>
<evidence type="ECO:0000256" key="1">
    <source>
        <dbReference type="ARBA" id="ARBA00022679"/>
    </source>
</evidence>
<dbReference type="Proteomes" id="UP001182556">
    <property type="component" value="Unassembled WGS sequence"/>
</dbReference>
<dbReference type="GO" id="GO:0005737">
    <property type="term" value="C:cytoplasm"/>
    <property type="evidence" value="ECO:0007669"/>
    <property type="project" value="TreeGrafter"/>
</dbReference>
<dbReference type="PANTHER" id="PTHR11042">
    <property type="entry name" value="EUKARYOTIC TRANSLATION INITIATION FACTOR 2-ALPHA KINASE EIF2-ALPHA KINASE -RELATED"/>
    <property type="match status" value="1"/>
</dbReference>
<evidence type="ECO:0000256" key="3">
    <source>
        <dbReference type="ARBA" id="ARBA00022777"/>
    </source>
</evidence>
<feature type="non-terminal residue" evidence="9">
    <location>
        <position position="509"/>
    </location>
</feature>
<dbReference type="InterPro" id="IPR017441">
    <property type="entry name" value="Protein_kinase_ATP_BS"/>
</dbReference>
<sequence>SSPRTSSFFDTTTTTSSPSPAPRWTPNKSQVPSIPSPLSLSRNSSQRHRKVPPPPIAIHPNPDSDDLSPLHQSPSSSTDQSLWRPPVPPSSDDIALRFSPIPPFLLGQGRYAQVYLSSYKLANSAEPWKLCAAKRMAADRESQTMGLREAFFLNRLITPAKPQSPSGNDPTDGSLYIVKLIAVMEDADQRRAHNRSTSEAVQTGPRSRLTRQRSSTFGLPNTDDDSTGRRAASGGLGSPFLPTLAQSTRPSSAPSISRLILLLEHAPLGTMDRLLRTSPALVGKDMWEKWARQCVEALAWVHGKGIVHADIKPGNLLLTHDLNIRLSDFGSSLLVHPAHPPVDGVGLGTLPFSPPELVDPFLSFSFPIDIFALGATLYQCITGREPYRGCRAVEMMHHVRKGDLWIWEERLRLGRVGEEVGGGSPYPSAWREVPLEGIRRGGSLRVSNSHARPPLSRMPSTESLRASDDVTEKGADSPAGVKLWATWARQPGSVPSGPIAALLDDNASP</sequence>
<dbReference type="PROSITE" id="PS00107">
    <property type="entry name" value="PROTEIN_KINASE_ATP"/>
    <property type="match status" value="1"/>
</dbReference>
<dbReference type="Gene3D" id="1.10.510.10">
    <property type="entry name" value="Transferase(Phosphotransferase) domain 1"/>
    <property type="match status" value="1"/>
</dbReference>
<evidence type="ECO:0000256" key="7">
    <source>
        <dbReference type="SAM" id="MobiDB-lite"/>
    </source>
</evidence>
<dbReference type="PROSITE" id="PS00108">
    <property type="entry name" value="PROTEIN_KINASE_ST"/>
    <property type="match status" value="1"/>
</dbReference>
<dbReference type="InterPro" id="IPR050339">
    <property type="entry name" value="CC_SR_Kinase"/>
</dbReference>
<dbReference type="GO" id="GO:0004713">
    <property type="term" value="F:protein tyrosine kinase activity"/>
    <property type="evidence" value="ECO:0007669"/>
    <property type="project" value="TreeGrafter"/>
</dbReference>
<evidence type="ECO:0000256" key="5">
    <source>
        <dbReference type="ARBA" id="ARBA00037982"/>
    </source>
</evidence>
<dbReference type="SMART" id="SM00220">
    <property type="entry name" value="S_TKc"/>
    <property type="match status" value="1"/>
</dbReference>
<feature type="compositionally biased region" description="Low complexity" evidence="7">
    <location>
        <begin position="1"/>
        <end position="26"/>
    </location>
</feature>
<dbReference type="InterPro" id="IPR000719">
    <property type="entry name" value="Prot_kinase_dom"/>
</dbReference>
<feature type="compositionally biased region" description="Polar residues" evidence="7">
    <location>
        <begin position="70"/>
        <end position="81"/>
    </location>
</feature>
<evidence type="ECO:0000256" key="4">
    <source>
        <dbReference type="ARBA" id="ARBA00022840"/>
    </source>
</evidence>
<feature type="compositionally biased region" description="Polar residues" evidence="7">
    <location>
        <begin position="27"/>
        <end position="44"/>
    </location>
</feature>